<sequence length="376" mass="40272">MELLPLLEELVRTDSVNPDLVPGGAGEDRIARLVAGYCREAGLEVELDQAAPGRSSVIAVLRGRGGGRSLMLNAHLDTVGVAGMTRPFEPRLENGRLYGRGAYDMKGGLAACLITLLRARELDLRGDLILTAVADEENASLGMQSVLRRIRADAAIVAEPTELEVCVAHKGFSWHRFTTFGHAAHGSRPDLGVDAIAHMGRLLGRLEALGTRLAQRPAHPLLGHASLHASLISGGQELSSYPERCTLEVERRTLPGEDPAEVEREFRALLDELHAADSAFRAELHTTLLREPFEVAPDAPIVQLLGRHAARLSGHTPAQVGSTFWMDAAFLSAAGIPTVVYGPCGAGAHGLEEWVDLASLQRCADVYLATAAEFCA</sequence>
<evidence type="ECO:0000313" key="14">
    <source>
        <dbReference type="Proteomes" id="UP000569951"/>
    </source>
</evidence>
<dbReference type="SUPFAM" id="SSF53187">
    <property type="entry name" value="Zn-dependent exopeptidases"/>
    <property type="match status" value="1"/>
</dbReference>
<dbReference type="PANTHER" id="PTHR43808:SF25">
    <property type="entry name" value="PEPTIDASE M20 DIMERISATION DOMAIN-CONTAINING PROTEIN"/>
    <property type="match status" value="1"/>
</dbReference>
<keyword evidence="7" id="KW-0479">Metal-binding</keyword>
<comment type="cofactor">
    <cofactor evidence="1">
        <name>Co(2+)</name>
        <dbReference type="ChEBI" id="CHEBI:48828"/>
    </cofactor>
</comment>
<dbReference type="Pfam" id="PF01546">
    <property type="entry name" value="Peptidase_M20"/>
    <property type="match status" value="1"/>
</dbReference>
<dbReference type="AlphaFoldDB" id="A0A841I4M1"/>
<organism evidence="13 14">
    <name type="scientific">Deinobacterium chartae</name>
    <dbReference type="NCBI Taxonomy" id="521158"/>
    <lineage>
        <taxon>Bacteria</taxon>
        <taxon>Thermotogati</taxon>
        <taxon>Deinococcota</taxon>
        <taxon>Deinococci</taxon>
        <taxon>Deinococcales</taxon>
        <taxon>Deinococcaceae</taxon>
        <taxon>Deinobacterium</taxon>
    </lineage>
</organism>
<evidence type="ECO:0000313" key="13">
    <source>
        <dbReference type="EMBL" id="MBB6099984.1"/>
    </source>
</evidence>
<dbReference type="Gene3D" id="3.40.630.10">
    <property type="entry name" value="Zn peptidases"/>
    <property type="match status" value="1"/>
</dbReference>
<keyword evidence="9" id="KW-0862">Zinc</keyword>
<dbReference type="InterPro" id="IPR050072">
    <property type="entry name" value="Peptidase_M20A"/>
</dbReference>
<dbReference type="GO" id="GO:0046872">
    <property type="term" value="F:metal ion binding"/>
    <property type="evidence" value="ECO:0007669"/>
    <property type="project" value="UniProtKB-KW"/>
</dbReference>
<comment type="similarity">
    <text evidence="4">Belongs to the peptidase M20A family.</text>
</comment>
<accession>A0A841I4M1</accession>
<dbReference type="SUPFAM" id="SSF55031">
    <property type="entry name" value="Bacterial exopeptidase dimerisation domain"/>
    <property type="match status" value="1"/>
</dbReference>
<comment type="caution">
    <text evidence="13">The sequence shown here is derived from an EMBL/GenBank/DDBJ whole genome shotgun (WGS) entry which is preliminary data.</text>
</comment>
<proteinExistence type="inferred from homology"/>
<protein>
    <recommendedName>
        <fullName evidence="6">Probable succinyl-diaminopimelate desuccinylase</fullName>
        <ecNumber evidence="5">3.5.1.18</ecNumber>
    </recommendedName>
</protein>
<comment type="pathway">
    <text evidence="3">Amino-acid biosynthesis; L-lysine biosynthesis via DAP pathway; LL-2,6-diaminopimelate from (S)-tetrahydrodipicolinate (succinylase route): step 3/3.</text>
</comment>
<feature type="domain" description="Peptidase M20 dimerisation" evidence="12">
    <location>
        <begin position="167"/>
        <end position="275"/>
    </location>
</feature>
<evidence type="ECO:0000256" key="1">
    <source>
        <dbReference type="ARBA" id="ARBA00001941"/>
    </source>
</evidence>
<dbReference type="PANTHER" id="PTHR43808">
    <property type="entry name" value="ACETYLORNITHINE DEACETYLASE"/>
    <property type="match status" value="1"/>
</dbReference>
<evidence type="ECO:0000256" key="2">
    <source>
        <dbReference type="ARBA" id="ARBA00001947"/>
    </source>
</evidence>
<dbReference type="NCBIfam" id="TIGR01910">
    <property type="entry name" value="DapE-ArgE"/>
    <property type="match status" value="1"/>
</dbReference>
<dbReference type="Proteomes" id="UP000569951">
    <property type="component" value="Unassembled WGS sequence"/>
</dbReference>
<dbReference type="RefSeq" id="WP_183988722.1">
    <property type="nucleotide sequence ID" value="NZ_JACHHG010000018.1"/>
</dbReference>
<dbReference type="EC" id="3.5.1.18" evidence="5"/>
<evidence type="ECO:0000256" key="4">
    <source>
        <dbReference type="ARBA" id="ARBA00006247"/>
    </source>
</evidence>
<dbReference type="Gene3D" id="3.30.70.360">
    <property type="match status" value="1"/>
</dbReference>
<dbReference type="Pfam" id="PF07687">
    <property type="entry name" value="M20_dimer"/>
    <property type="match status" value="1"/>
</dbReference>
<reference evidence="13 14" key="1">
    <citation type="submission" date="2020-08" db="EMBL/GenBank/DDBJ databases">
        <title>Genomic Encyclopedia of Type Strains, Phase IV (KMG-IV): sequencing the most valuable type-strain genomes for metagenomic binning, comparative biology and taxonomic classification.</title>
        <authorList>
            <person name="Goeker M."/>
        </authorList>
    </citation>
    <scope>NUCLEOTIDE SEQUENCE [LARGE SCALE GENOMIC DNA]</scope>
    <source>
        <strain evidence="13 14">DSM 21458</strain>
    </source>
</reference>
<dbReference type="EMBL" id="JACHHG010000018">
    <property type="protein sequence ID" value="MBB6099984.1"/>
    <property type="molecule type" value="Genomic_DNA"/>
</dbReference>
<dbReference type="PROSITE" id="PS00758">
    <property type="entry name" value="ARGE_DAPE_CPG2_1"/>
    <property type="match status" value="1"/>
</dbReference>
<dbReference type="InterPro" id="IPR001261">
    <property type="entry name" value="ArgE/DapE_CS"/>
</dbReference>
<comment type="catalytic activity">
    <reaction evidence="11">
        <text>N-succinyl-(2S,6S)-2,6-diaminopimelate + H2O = (2S,6S)-2,6-diaminopimelate + succinate</text>
        <dbReference type="Rhea" id="RHEA:22608"/>
        <dbReference type="ChEBI" id="CHEBI:15377"/>
        <dbReference type="ChEBI" id="CHEBI:30031"/>
        <dbReference type="ChEBI" id="CHEBI:57609"/>
        <dbReference type="ChEBI" id="CHEBI:58087"/>
        <dbReference type="EC" id="3.5.1.18"/>
    </reaction>
</comment>
<dbReference type="GO" id="GO:0009089">
    <property type="term" value="P:lysine biosynthetic process via diaminopimelate"/>
    <property type="evidence" value="ECO:0007669"/>
    <property type="project" value="UniProtKB-UniPathway"/>
</dbReference>
<evidence type="ECO:0000256" key="11">
    <source>
        <dbReference type="ARBA" id="ARBA00051301"/>
    </source>
</evidence>
<keyword evidence="10" id="KW-0170">Cobalt</keyword>
<dbReference type="InterPro" id="IPR036264">
    <property type="entry name" value="Bact_exopeptidase_dim_dom"/>
</dbReference>
<gene>
    <name evidence="13" type="ORF">HNR42_003445</name>
</gene>
<dbReference type="InterPro" id="IPR010182">
    <property type="entry name" value="ArgE/DapE"/>
</dbReference>
<dbReference type="InterPro" id="IPR011650">
    <property type="entry name" value="Peptidase_M20_dimer"/>
</dbReference>
<evidence type="ECO:0000259" key="12">
    <source>
        <dbReference type="Pfam" id="PF07687"/>
    </source>
</evidence>
<dbReference type="UniPathway" id="UPA00034">
    <property type="reaction ID" value="UER00021"/>
</dbReference>
<evidence type="ECO:0000256" key="10">
    <source>
        <dbReference type="ARBA" id="ARBA00023285"/>
    </source>
</evidence>
<evidence type="ECO:0000256" key="9">
    <source>
        <dbReference type="ARBA" id="ARBA00022833"/>
    </source>
</evidence>
<dbReference type="GO" id="GO:0009014">
    <property type="term" value="F:succinyl-diaminopimelate desuccinylase activity"/>
    <property type="evidence" value="ECO:0007669"/>
    <property type="project" value="UniProtKB-EC"/>
</dbReference>
<keyword evidence="8 13" id="KW-0378">Hydrolase</keyword>
<evidence type="ECO:0000256" key="3">
    <source>
        <dbReference type="ARBA" id="ARBA00005130"/>
    </source>
</evidence>
<evidence type="ECO:0000256" key="8">
    <source>
        <dbReference type="ARBA" id="ARBA00022801"/>
    </source>
</evidence>
<evidence type="ECO:0000256" key="5">
    <source>
        <dbReference type="ARBA" id="ARBA00011921"/>
    </source>
</evidence>
<evidence type="ECO:0000256" key="7">
    <source>
        <dbReference type="ARBA" id="ARBA00022723"/>
    </source>
</evidence>
<evidence type="ECO:0000256" key="6">
    <source>
        <dbReference type="ARBA" id="ARBA00016853"/>
    </source>
</evidence>
<dbReference type="InterPro" id="IPR002933">
    <property type="entry name" value="Peptidase_M20"/>
</dbReference>
<name>A0A841I4M1_9DEIO</name>
<comment type="cofactor">
    <cofactor evidence="2">
        <name>Zn(2+)</name>
        <dbReference type="ChEBI" id="CHEBI:29105"/>
    </cofactor>
</comment>
<keyword evidence="14" id="KW-1185">Reference proteome</keyword>